<evidence type="ECO:0000313" key="2">
    <source>
        <dbReference type="EMBL" id="PPQ74634.1"/>
    </source>
</evidence>
<organism evidence="2 3">
    <name type="scientific">Gymnopilus dilepis</name>
    <dbReference type="NCBI Taxonomy" id="231916"/>
    <lineage>
        <taxon>Eukaryota</taxon>
        <taxon>Fungi</taxon>
        <taxon>Dikarya</taxon>
        <taxon>Basidiomycota</taxon>
        <taxon>Agaricomycotina</taxon>
        <taxon>Agaricomycetes</taxon>
        <taxon>Agaricomycetidae</taxon>
        <taxon>Agaricales</taxon>
        <taxon>Agaricineae</taxon>
        <taxon>Hymenogastraceae</taxon>
        <taxon>Gymnopilus</taxon>
    </lineage>
</organism>
<evidence type="ECO:0000256" key="1">
    <source>
        <dbReference type="SAM" id="SignalP"/>
    </source>
</evidence>
<feature type="chain" id="PRO_5019431131" description="IPT/TIG domain-containing protein" evidence="1">
    <location>
        <begin position="25"/>
        <end position="120"/>
    </location>
</feature>
<accession>A0A409W7Z9</accession>
<dbReference type="OrthoDB" id="2973648at2759"/>
<keyword evidence="3" id="KW-1185">Reference proteome</keyword>
<name>A0A409W7Z9_9AGAR</name>
<dbReference type="AlphaFoldDB" id="A0A409W7Z9"/>
<dbReference type="EMBL" id="NHYE01005326">
    <property type="protein sequence ID" value="PPQ74634.1"/>
    <property type="molecule type" value="Genomic_DNA"/>
</dbReference>
<reference evidence="2 3" key="1">
    <citation type="journal article" date="2018" name="Evol. Lett.">
        <title>Horizontal gene cluster transfer increased hallucinogenic mushroom diversity.</title>
        <authorList>
            <person name="Reynolds H.T."/>
            <person name="Vijayakumar V."/>
            <person name="Gluck-Thaler E."/>
            <person name="Korotkin H.B."/>
            <person name="Matheny P.B."/>
            <person name="Slot J.C."/>
        </authorList>
    </citation>
    <scope>NUCLEOTIDE SEQUENCE [LARGE SCALE GENOMIC DNA]</scope>
    <source>
        <strain evidence="2 3">SRW20</strain>
    </source>
</reference>
<dbReference type="InParanoid" id="A0A409W7Z9"/>
<feature type="signal peptide" evidence="1">
    <location>
        <begin position="1"/>
        <end position="24"/>
    </location>
</feature>
<evidence type="ECO:0000313" key="3">
    <source>
        <dbReference type="Proteomes" id="UP000284706"/>
    </source>
</evidence>
<dbReference type="Proteomes" id="UP000284706">
    <property type="component" value="Unassembled WGS sequence"/>
</dbReference>
<sequence length="120" mass="12664">MIMNFKLSVASVLATLMMAQTSFAAPLDIFDPRIISPNASTVWTIGKTELVTWDTSDAPKHISNLGSVFLSGYGTLVKPIDLLAGNVSIVVPESVTPGTHTITLYGDSGDISPPFQIVAA</sequence>
<protein>
    <recommendedName>
        <fullName evidence="4">IPT/TIG domain-containing protein</fullName>
    </recommendedName>
</protein>
<proteinExistence type="predicted"/>
<gene>
    <name evidence="2" type="ORF">CVT26_007443</name>
</gene>
<comment type="caution">
    <text evidence="2">The sequence shown here is derived from an EMBL/GenBank/DDBJ whole genome shotgun (WGS) entry which is preliminary data.</text>
</comment>
<keyword evidence="1" id="KW-0732">Signal</keyword>
<evidence type="ECO:0008006" key="4">
    <source>
        <dbReference type="Google" id="ProtNLM"/>
    </source>
</evidence>